<keyword evidence="10 15" id="KW-0460">Magnesium</keyword>
<dbReference type="GO" id="GO:0030976">
    <property type="term" value="F:thiamine pyrophosphate binding"/>
    <property type="evidence" value="ECO:0007669"/>
    <property type="project" value="UniProtKB-UniRule"/>
</dbReference>
<dbReference type="GO" id="GO:0009097">
    <property type="term" value="P:isoleucine biosynthetic process"/>
    <property type="evidence" value="ECO:0007669"/>
    <property type="project" value="TreeGrafter"/>
</dbReference>
<dbReference type="FunFam" id="3.40.50.1220:FF:000008">
    <property type="entry name" value="Acetolactate synthase"/>
    <property type="match status" value="1"/>
</dbReference>
<evidence type="ECO:0000259" key="16">
    <source>
        <dbReference type="Pfam" id="PF00205"/>
    </source>
</evidence>
<keyword evidence="7 15" id="KW-0808">Transferase</keyword>
<evidence type="ECO:0000256" key="13">
    <source>
        <dbReference type="ARBA" id="ARBA00023304"/>
    </source>
</evidence>
<dbReference type="InterPro" id="IPR012001">
    <property type="entry name" value="Thiamin_PyroP_enz_TPP-bd_dom"/>
</dbReference>
<comment type="pathway">
    <text evidence="2 15">Amino-acid biosynthesis; L-valine biosynthesis; L-valine from pyruvate: step 1/4.</text>
</comment>
<evidence type="ECO:0000256" key="10">
    <source>
        <dbReference type="ARBA" id="ARBA00022842"/>
    </source>
</evidence>
<dbReference type="GO" id="GO:0009635">
    <property type="term" value="P:response to herbicide"/>
    <property type="evidence" value="ECO:0007669"/>
    <property type="project" value="UniProtKB-KW"/>
</dbReference>
<keyword evidence="11" id="KW-0809">Transit peptide</keyword>
<dbReference type="InterPro" id="IPR000399">
    <property type="entry name" value="TPP-bd_CS"/>
</dbReference>
<dbReference type="Gene3D" id="3.40.50.1220">
    <property type="entry name" value="TPP-binding domain"/>
    <property type="match status" value="1"/>
</dbReference>
<dbReference type="InterPro" id="IPR039368">
    <property type="entry name" value="AHAS_TPP"/>
</dbReference>
<dbReference type="PROSITE" id="PS00187">
    <property type="entry name" value="TPP_ENZYMES"/>
    <property type="match status" value="1"/>
</dbReference>
<dbReference type="AlphaFoldDB" id="A0AAE0AYC0"/>
<sequence>MAASSAPTAATFIKPSDFLSSASSTTKSPLPISRFSLPFSYNRQTPPLHITLSLPKTFASSASITADTTTTTQQTKIPARFGHDEPRKGADILVEALEREGVTDVFAYPGGASMEIHQALTRSNTIRNVLPRHEQGGIFAAEGYARSSGKPGVCIATSGPGATNLVSGLADALLDSIPIVAITGQVPRRMIGTDAFQETPIVEVSRSITKHNYLVLDVDDIPRIVREAFFLATSGRPGPVLIDIPKDIQQQSAVPNWNKSMRLPGYMSRLPKDPDQAHLEQIVRLVSESKKPVLYVGGGCLNSSEELRRFVELTGIPVASTLMGLGAYPLCDKLSLQMLGMHGTVFANYAVDKSDLLLAFGVRFDDRVTGKLEAFASRAKIVHIDIDSAEIGKNKQPHVSVCADVKLSLKGINRLLESKGGKGTKFDFSAWREELDEQKVKYPLNFKTFGEAIPPQYAIQLLDELTDGKAIISTGVGQHQMWAAQFYKYKKPRQWLTSGGLGAMGFGLPAAIGAAVANPDAIVVDIDGDGSFLMNVQELATIKVENLPVKILLLNNQHLGMVMQWEDRFYKSNRAHTYLGDPSRESEIFPNMSKFAEACGIPSARVSLKKDLRAAIQTMLDTPGPYLLDVIHPHQEHVLPMIPSGGAFRDIIIDGDGRTQH</sequence>
<comment type="pathway">
    <text evidence="1 15">Amino-acid biosynthesis; L-isoleucine biosynthesis; L-isoleucine from 2-oxobutanoate: step 1/4.</text>
</comment>
<comment type="cofactor">
    <cofactor evidence="15">
        <name>Mg(2+)</name>
        <dbReference type="ChEBI" id="CHEBI:18420"/>
    </cofactor>
    <text evidence="15">Binds 1 Mg(2+) ion per subunit.</text>
</comment>
<dbReference type="EMBL" id="JANJYJ010000002">
    <property type="protein sequence ID" value="KAK3225884.1"/>
    <property type="molecule type" value="Genomic_DNA"/>
</dbReference>
<dbReference type="GO" id="GO:0003984">
    <property type="term" value="F:acetolactate synthase activity"/>
    <property type="evidence" value="ECO:0007669"/>
    <property type="project" value="UniProtKB-EC"/>
</dbReference>
<feature type="domain" description="Thiamine pyrophosphate enzyme central" evidence="16">
    <location>
        <begin position="279"/>
        <end position="410"/>
    </location>
</feature>
<evidence type="ECO:0000256" key="1">
    <source>
        <dbReference type="ARBA" id="ARBA00004974"/>
    </source>
</evidence>
<organism evidence="19 20">
    <name type="scientific">Dipteronia sinensis</name>
    <dbReference type="NCBI Taxonomy" id="43782"/>
    <lineage>
        <taxon>Eukaryota</taxon>
        <taxon>Viridiplantae</taxon>
        <taxon>Streptophyta</taxon>
        <taxon>Embryophyta</taxon>
        <taxon>Tracheophyta</taxon>
        <taxon>Spermatophyta</taxon>
        <taxon>Magnoliopsida</taxon>
        <taxon>eudicotyledons</taxon>
        <taxon>Gunneridae</taxon>
        <taxon>Pentapetalae</taxon>
        <taxon>rosids</taxon>
        <taxon>malvids</taxon>
        <taxon>Sapindales</taxon>
        <taxon>Sapindaceae</taxon>
        <taxon>Hippocastanoideae</taxon>
        <taxon>Acereae</taxon>
        <taxon>Dipteronia</taxon>
    </lineage>
</organism>
<comment type="cofactor">
    <cofactor evidence="15">
        <name>thiamine diphosphate</name>
        <dbReference type="ChEBI" id="CHEBI:58937"/>
    </cofactor>
    <text evidence="15">Binds 1 thiamine pyrophosphate per subunit.</text>
</comment>
<dbReference type="GO" id="GO:0005948">
    <property type="term" value="C:acetolactate synthase complex"/>
    <property type="evidence" value="ECO:0007669"/>
    <property type="project" value="TreeGrafter"/>
</dbReference>
<dbReference type="GO" id="GO:0009099">
    <property type="term" value="P:L-valine biosynthetic process"/>
    <property type="evidence" value="ECO:0007669"/>
    <property type="project" value="TreeGrafter"/>
</dbReference>
<dbReference type="InterPro" id="IPR011766">
    <property type="entry name" value="TPP_enzyme_TPP-bd"/>
</dbReference>
<dbReference type="FunFam" id="3.40.50.970:FF:000053">
    <property type="entry name" value="Acetolactate synthase, mitochondrial"/>
    <property type="match status" value="1"/>
</dbReference>
<keyword evidence="12 15" id="KW-0786">Thiamine pyrophosphate</keyword>
<comment type="caution">
    <text evidence="19">The sequence shown here is derived from an EMBL/GenBank/DDBJ whole genome shotgun (WGS) entry which is preliminary data.</text>
</comment>
<evidence type="ECO:0000256" key="5">
    <source>
        <dbReference type="ARBA" id="ARBA00022605"/>
    </source>
</evidence>
<proteinExistence type="inferred from homology"/>
<comment type="similarity">
    <text evidence="3 15">Belongs to the TPP enzyme family.</text>
</comment>
<evidence type="ECO:0000256" key="12">
    <source>
        <dbReference type="ARBA" id="ARBA00023052"/>
    </source>
</evidence>
<dbReference type="InterPro" id="IPR029035">
    <property type="entry name" value="DHS-like_NAD/FAD-binding_dom"/>
</dbReference>
<keyword evidence="9" id="KW-0274">FAD</keyword>
<evidence type="ECO:0000256" key="7">
    <source>
        <dbReference type="ARBA" id="ARBA00022679"/>
    </source>
</evidence>
<keyword evidence="13 15" id="KW-0100">Branched-chain amino acid biosynthesis</keyword>
<evidence type="ECO:0000256" key="3">
    <source>
        <dbReference type="ARBA" id="ARBA00007812"/>
    </source>
</evidence>
<evidence type="ECO:0000313" key="19">
    <source>
        <dbReference type="EMBL" id="KAK3225884.1"/>
    </source>
</evidence>
<dbReference type="GO" id="GO:0050660">
    <property type="term" value="F:flavin adenine dinucleotide binding"/>
    <property type="evidence" value="ECO:0007669"/>
    <property type="project" value="InterPro"/>
</dbReference>
<name>A0AAE0AYC0_9ROSI</name>
<dbReference type="Pfam" id="PF02775">
    <property type="entry name" value="TPP_enzyme_C"/>
    <property type="match status" value="1"/>
</dbReference>
<accession>A0AAE0AYC0</accession>
<evidence type="ECO:0000256" key="2">
    <source>
        <dbReference type="ARBA" id="ARBA00005025"/>
    </source>
</evidence>
<evidence type="ECO:0000256" key="11">
    <source>
        <dbReference type="ARBA" id="ARBA00022946"/>
    </source>
</evidence>
<feature type="domain" description="Thiamine pyrophosphate enzyme N-terminal TPP-binding" evidence="18">
    <location>
        <begin position="88"/>
        <end position="198"/>
    </location>
</feature>
<dbReference type="Gene3D" id="3.40.50.970">
    <property type="match status" value="2"/>
</dbReference>
<dbReference type="GO" id="GO:0000287">
    <property type="term" value="F:magnesium ion binding"/>
    <property type="evidence" value="ECO:0007669"/>
    <property type="project" value="UniProtKB-UniRule"/>
</dbReference>
<dbReference type="InterPro" id="IPR012846">
    <property type="entry name" value="Acetolactate_synth_lsu"/>
</dbReference>
<keyword evidence="6" id="KW-0359">Herbicide resistance</keyword>
<evidence type="ECO:0000256" key="9">
    <source>
        <dbReference type="ARBA" id="ARBA00022827"/>
    </source>
</evidence>
<dbReference type="FunFam" id="3.40.50.970:FF:000007">
    <property type="entry name" value="Acetolactate synthase"/>
    <property type="match status" value="1"/>
</dbReference>
<evidence type="ECO:0000256" key="6">
    <source>
        <dbReference type="ARBA" id="ARBA00022646"/>
    </source>
</evidence>
<dbReference type="InterPro" id="IPR045229">
    <property type="entry name" value="TPP_enz"/>
</dbReference>
<evidence type="ECO:0000256" key="4">
    <source>
        <dbReference type="ARBA" id="ARBA00013145"/>
    </source>
</evidence>
<keyword evidence="20" id="KW-1185">Reference proteome</keyword>
<evidence type="ECO:0000259" key="18">
    <source>
        <dbReference type="Pfam" id="PF02776"/>
    </source>
</evidence>
<evidence type="ECO:0000259" key="17">
    <source>
        <dbReference type="Pfam" id="PF02775"/>
    </source>
</evidence>
<dbReference type="Proteomes" id="UP001281410">
    <property type="component" value="Unassembled WGS sequence"/>
</dbReference>
<dbReference type="CDD" id="cd07035">
    <property type="entry name" value="TPP_PYR_POX_like"/>
    <property type="match status" value="1"/>
</dbReference>
<dbReference type="SUPFAM" id="SSF52467">
    <property type="entry name" value="DHS-like NAD/FAD-binding domain"/>
    <property type="match status" value="1"/>
</dbReference>
<evidence type="ECO:0000313" key="20">
    <source>
        <dbReference type="Proteomes" id="UP001281410"/>
    </source>
</evidence>
<dbReference type="PANTHER" id="PTHR18968:SF13">
    <property type="entry name" value="ACETOLACTATE SYNTHASE CATALYTIC SUBUNIT, MITOCHONDRIAL"/>
    <property type="match status" value="1"/>
</dbReference>
<protein>
    <recommendedName>
        <fullName evidence="4 15">Acetolactate synthase</fullName>
        <ecNumber evidence="4 15">2.2.1.6</ecNumber>
    </recommendedName>
</protein>
<keyword evidence="8 15" id="KW-0479">Metal-binding</keyword>
<keyword evidence="9" id="KW-0285">Flavoprotein</keyword>
<dbReference type="EC" id="2.2.1.6" evidence="4 15"/>
<evidence type="ECO:0000256" key="8">
    <source>
        <dbReference type="ARBA" id="ARBA00022723"/>
    </source>
</evidence>
<feature type="domain" description="Thiamine pyrophosphate enzyme TPP-binding" evidence="17">
    <location>
        <begin position="475"/>
        <end position="630"/>
    </location>
</feature>
<dbReference type="SUPFAM" id="SSF52518">
    <property type="entry name" value="Thiamin diphosphate-binding fold (THDP-binding)"/>
    <property type="match status" value="2"/>
</dbReference>
<gene>
    <name evidence="19" type="ORF">Dsin_005746</name>
</gene>
<evidence type="ECO:0000256" key="15">
    <source>
        <dbReference type="RuleBase" id="RU003591"/>
    </source>
</evidence>
<dbReference type="InterPro" id="IPR012000">
    <property type="entry name" value="Thiamin_PyroP_enz_cen_dom"/>
</dbReference>
<dbReference type="PANTHER" id="PTHR18968">
    <property type="entry name" value="THIAMINE PYROPHOSPHATE ENZYMES"/>
    <property type="match status" value="1"/>
</dbReference>
<dbReference type="InterPro" id="IPR029061">
    <property type="entry name" value="THDP-binding"/>
</dbReference>
<comment type="catalytic activity">
    <reaction evidence="14 15">
        <text>2 pyruvate + H(+) = (2S)-2-acetolactate + CO2</text>
        <dbReference type="Rhea" id="RHEA:25249"/>
        <dbReference type="ChEBI" id="CHEBI:15361"/>
        <dbReference type="ChEBI" id="CHEBI:15378"/>
        <dbReference type="ChEBI" id="CHEBI:16526"/>
        <dbReference type="ChEBI" id="CHEBI:58476"/>
        <dbReference type="EC" id="2.2.1.6"/>
    </reaction>
</comment>
<reference evidence="19" key="1">
    <citation type="journal article" date="2023" name="Plant J.">
        <title>Genome sequences and population genomics provide insights into the demographic history, inbreeding, and mutation load of two 'living fossil' tree species of Dipteronia.</title>
        <authorList>
            <person name="Feng Y."/>
            <person name="Comes H.P."/>
            <person name="Chen J."/>
            <person name="Zhu S."/>
            <person name="Lu R."/>
            <person name="Zhang X."/>
            <person name="Li P."/>
            <person name="Qiu J."/>
            <person name="Olsen K.M."/>
            <person name="Qiu Y."/>
        </authorList>
    </citation>
    <scope>NUCLEOTIDE SEQUENCE</scope>
    <source>
        <strain evidence="19">NBL</strain>
    </source>
</reference>
<dbReference type="Pfam" id="PF02776">
    <property type="entry name" value="TPP_enzyme_N"/>
    <property type="match status" value="1"/>
</dbReference>
<keyword evidence="5 15" id="KW-0028">Amino-acid biosynthesis</keyword>
<dbReference type="Pfam" id="PF00205">
    <property type="entry name" value="TPP_enzyme_M"/>
    <property type="match status" value="1"/>
</dbReference>
<evidence type="ECO:0000256" key="14">
    <source>
        <dbReference type="ARBA" id="ARBA00048670"/>
    </source>
</evidence>
<dbReference type="NCBIfam" id="TIGR00118">
    <property type="entry name" value="acolac_lg"/>
    <property type="match status" value="1"/>
</dbReference>
<dbReference type="CDD" id="cd02015">
    <property type="entry name" value="TPP_AHAS"/>
    <property type="match status" value="1"/>
</dbReference>